<organism evidence="1 2">
    <name type="scientific">Grass carp reovirus</name>
    <name type="common">GCRV</name>
    <dbReference type="NCBI Taxonomy" id="128987"/>
    <lineage>
        <taxon>Viruses</taxon>
        <taxon>Riboviria</taxon>
        <taxon>Orthornavirae</taxon>
        <taxon>Duplornaviricota</taxon>
        <taxon>Resentoviricetes</taxon>
        <taxon>Reovirales</taxon>
        <taxon>Spinareoviridae</taxon>
        <taxon>Aquareovirus</taxon>
        <taxon>Aquareovirus ctenopharyngodontis</taxon>
    </lineage>
</organism>
<evidence type="ECO:0000313" key="1">
    <source>
        <dbReference type="EMBL" id="ANE37529.1"/>
    </source>
</evidence>
<accession>A0A172T0M7</accession>
<dbReference type="Proteomes" id="UP000142911">
    <property type="component" value="Genome"/>
</dbReference>
<evidence type="ECO:0000313" key="2">
    <source>
        <dbReference type="Proteomes" id="UP000142911"/>
    </source>
</evidence>
<protein>
    <submittedName>
        <fullName evidence="1">Non-structural protein NS4</fullName>
    </submittedName>
</protein>
<proteinExistence type="predicted"/>
<dbReference type="EMBL" id="KU240080">
    <property type="protein sequence ID" value="ANE37529.1"/>
    <property type="molecule type" value="Genomic_RNA"/>
</dbReference>
<name>A0A172T0M7_GCRV</name>
<reference evidence="1 2" key="1">
    <citation type="submission" date="2015-12" db="EMBL/GenBank/DDBJ databases">
        <title>Complete genome characterization of a novel reovirus from grass carp in China.</title>
        <authorList>
            <person name="Zeng W."/>
            <person name="Li X."/>
            <person name="Wang Q."/>
            <person name="Wang Y."/>
            <person name="Li Y."/>
            <person name="Song X."/>
            <person name="Liu C."/>
            <person name="Shi C."/>
            <person name="Fang X."/>
            <person name="Wu S."/>
        </authorList>
    </citation>
    <scope>NUCLEOTIDE SEQUENCE [LARGE SCALE GENOMIC DNA]</scope>
    <source>
        <strain evidence="1">GZ1208</strain>
    </source>
</reference>
<sequence length="274" mass="31124">MNADRTLSDEQYDWIVAYERHITPHAVLSVRTPAYGRMPPLQIPTFTGPTPTYFVYDGNVEEVSGQLIKDPSDDTLPHHYAATWTCSLFTSRPPSDPAWPRDVVTQYDSNWSPYHRVPMKYFPSFMTLDSDLLGPNDGFWPLLHRCAGFRLRSPWRFPLDVLAAGIGTTVSTIRSLEKAGALNTVEGLLRALGWKYHHLSGLRPQHVEYCMSVWSLSFTRADLDVIDPASWFDGLLRSPIYPDEAPIGLNCEQITTHPFVLLNWIRVQLMDDGC</sequence>